<dbReference type="EMBL" id="JMTM01000017">
    <property type="protein sequence ID" value="OAZ04714.1"/>
    <property type="molecule type" value="Genomic_DNA"/>
</dbReference>
<gene>
    <name evidence="5" type="primary">xerC_1</name>
    <name evidence="5" type="ORF">FLB_05610</name>
</gene>
<name>A0A199XTR7_9FLAO</name>
<dbReference type="InterPro" id="IPR013762">
    <property type="entry name" value="Integrase-like_cat_sf"/>
</dbReference>
<comment type="similarity">
    <text evidence="1">Belongs to the 'phage' integrase family.</text>
</comment>
<reference evidence="5 6" key="1">
    <citation type="submission" date="2016-06" db="EMBL/GenBank/DDBJ databases">
        <title>Draft genome sequence of Flavobacterium succinicans strain DD5b.</title>
        <authorList>
            <person name="Poehlein A."/>
            <person name="Daniel R."/>
            <person name="Simeonova D.D."/>
        </authorList>
    </citation>
    <scope>NUCLEOTIDE SEQUENCE [LARGE SCALE GENOMIC DNA]</scope>
    <source>
        <strain evidence="5 6">DD5b</strain>
    </source>
</reference>
<dbReference type="InterPro" id="IPR011010">
    <property type="entry name" value="DNA_brk_join_enz"/>
</dbReference>
<dbReference type="InterPro" id="IPR010998">
    <property type="entry name" value="Integrase_recombinase_N"/>
</dbReference>
<dbReference type="InterPro" id="IPR002104">
    <property type="entry name" value="Integrase_catalytic"/>
</dbReference>
<dbReference type="AlphaFoldDB" id="A0A199XTR7"/>
<evidence type="ECO:0000259" key="4">
    <source>
        <dbReference type="PROSITE" id="PS51898"/>
    </source>
</evidence>
<keyword evidence="2" id="KW-0238">DNA-binding</keyword>
<dbReference type="SUPFAM" id="SSF56349">
    <property type="entry name" value="DNA breaking-rejoining enzymes"/>
    <property type="match status" value="1"/>
</dbReference>
<accession>A0A199XTR7</accession>
<dbReference type="GO" id="GO:0003677">
    <property type="term" value="F:DNA binding"/>
    <property type="evidence" value="ECO:0007669"/>
    <property type="project" value="UniProtKB-KW"/>
</dbReference>
<dbReference type="RefSeq" id="WP_064714439.1">
    <property type="nucleotide sequence ID" value="NZ_JMTM01000017.1"/>
</dbReference>
<feature type="domain" description="Tyr recombinase" evidence="4">
    <location>
        <begin position="214"/>
        <end position="400"/>
    </location>
</feature>
<proteinExistence type="inferred from homology"/>
<comment type="caution">
    <text evidence="5">The sequence shown here is derived from an EMBL/GenBank/DDBJ whole genome shotgun (WGS) entry which is preliminary data.</text>
</comment>
<evidence type="ECO:0000256" key="3">
    <source>
        <dbReference type="ARBA" id="ARBA00023172"/>
    </source>
</evidence>
<organism evidence="5 6">
    <name type="scientific">Flavobacterium succinicans</name>
    <dbReference type="NCBI Taxonomy" id="29536"/>
    <lineage>
        <taxon>Bacteria</taxon>
        <taxon>Pseudomonadati</taxon>
        <taxon>Bacteroidota</taxon>
        <taxon>Flavobacteriia</taxon>
        <taxon>Flavobacteriales</taxon>
        <taxon>Flavobacteriaceae</taxon>
        <taxon>Flavobacterium</taxon>
    </lineage>
</organism>
<dbReference type="Gene3D" id="1.10.443.10">
    <property type="entry name" value="Intergrase catalytic core"/>
    <property type="match status" value="1"/>
</dbReference>
<dbReference type="OrthoDB" id="9806835at2"/>
<sequence length="407" mass="47576">MPKIIDLLSNEYANAYDLEYKSQYSAPKIYDANGDLSKRWYVYYSYRNPATDKLERQTPIYAGVNKFKNLKERKNAIKILAKAVENILENGFNPYDEDYVPVDDAKNYSIADAVTFSLELKKNTLKENSFRDFRIRIKSFEKWLLSNGFENRYITAVNKKTIVTFLNSVLSTTSAKNRNNTRAILSMFFQSLEDNDIIPDNFVKKINVLKSNPERNKTYSSEQEVDIFNYLKSNDELLLLFIQFISYNHLRPVEVVRLQIKDVNVKDRRIYVRAKNKAVKVKIIPEILLSTLPDLEKFNPESYLFTPNGIGQDWATNETDKRDYFSKRFKKVKDSLGLGKDYGLYSFRHTFITKLYHEFVKNSTPFEAKSKLMLITGHETMVALDKYLRDIDAVLPEDYSQHINNAQ</sequence>
<dbReference type="PROSITE" id="PS51898">
    <property type="entry name" value="TYR_RECOMBINASE"/>
    <property type="match status" value="1"/>
</dbReference>
<dbReference type="PANTHER" id="PTHR30349">
    <property type="entry name" value="PHAGE INTEGRASE-RELATED"/>
    <property type="match status" value="1"/>
</dbReference>
<evidence type="ECO:0000256" key="1">
    <source>
        <dbReference type="ARBA" id="ARBA00008857"/>
    </source>
</evidence>
<dbReference type="Proteomes" id="UP000093807">
    <property type="component" value="Unassembled WGS sequence"/>
</dbReference>
<dbReference type="InterPro" id="IPR050090">
    <property type="entry name" value="Tyrosine_recombinase_XerCD"/>
</dbReference>
<dbReference type="Pfam" id="PF00589">
    <property type="entry name" value="Phage_integrase"/>
    <property type="match status" value="1"/>
</dbReference>
<evidence type="ECO:0000256" key="2">
    <source>
        <dbReference type="ARBA" id="ARBA00023125"/>
    </source>
</evidence>
<dbReference type="GO" id="GO:0015074">
    <property type="term" value="P:DNA integration"/>
    <property type="evidence" value="ECO:0007669"/>
    <property type="project" value="InterPro"/>
</dbReference>
<dbReference type="PANTHER" id="PTHR30349:SF41">
    <property type="entry name" value="INTEGRASE_RECOMBINASE PROTEIN MJ0367-RELATED"/>
    <property type="match status" value="1"/>
</dbReference>
<evidence type="ECO:0000313" key="6">
    <source>
        <dbReference type="Proteomes" id="UP000093807"/>
    </source>
</evidence>
<dbReference type="Gene3D" id="1.10.150.130">
    <property type="match status" value="1"/>
</dbReference>
<dbReference type="PATRIC" id="fig|29536.5.peg.586"/>
<protein>
    <submittedName>
        <fullName evidence="5">Tyrosine recombinase XerC</fullName>
    </submittedName>
</protein>
<keyword evidence="6" id="KW-1185">Reference proteome</keyword>
<evidence type="ECO:0000313" key="5">
    <source>
        <dbReference type="EMBL" id="OAZ04714.1"/>
    </source>
</evidence>
<keyword evidence="3" id="KW-0233">DNA recombination</keyword>
<dbReference type="GO" id="GO:0006310">
    <property type="term" value="P:DNA recombination"/>
    <property type="evidence" value="ECO:0007669"/>
    <property type="project" value="UniProtKB-KW"/>
</dbReference>